<keyword evidence="2" id="KW-1185">Reference proteome</keyword>
<proteinExistence type="predicted"/>
<evidence type="ECO:0000313" key="1">
    <source>
        <dbReference type="EMBL" id="KAK9318712.1"/>
    </source>
</evidence>
<comment type="caution">
    <text evidence="1">The sequence shown here is derived from an EMBL/GenBank/DDBJ whole genome shotgun (WGS) entry which is preliminary data.</text>
</comment>
<dbReference type="EMBL" id="MU970371">
    <property type="protein sequence ID" value="KAK9318712.1"/>
    <property type="molecule type" value="Genomic_DNA"/>
</dbReference>
<protein>
    <submittedName>
        <fullName evidence="1">Uncharacterized protein</fullName>
    </submittedName>
</protein>
<dbReference type="Proteomes" id="UP001489719">
    <property type="component" value="Unassembled WGS sequence"/>
</dbReference>
<gene>
    <name evidence="1" type="ORF">V1517DRAFT_112641</name>
</gene>
<sequence>MSSVYQCTECNHAPFNTRDKLNRHVSTSHCRPGFFSFEGVAYPLIMTGDGKYACPTCTAESSTISNLRRHMVRVNCGRGDHTTVEDQVEGGQAPVGVDEDSRNQGGNVLKEQLCSPI</sequence>
<name>A0ACC3TCX7_9ASCO</name>
<reference evidence="2" key="1">
    <citation type="journal article" date="2024" name="Front. Bioeng. Biotechnol.">
        <title>Genome-scale model development and genomic sequencing of the oleaginous clade Lipomyces.</title>
        <authorList>
            <person name="Czajka J.J."/>
            <person name="Han Y."/>
            <person name="Kim J."/>
            <person name="Mondo S.J."/>
            <person name="Hofstad B.A."/>
            <person name="Robles A."/>
            <person name="Haridas S."/>
            <person name="Riley R."/>
            <person name="LaButti K."/>
            <person name="Pangilinan J."/>
            <person name="Andreopoulos W."/>
            <person name="Lipzen A."/>
            <person name="Yan J."/>
            <person name="Wang M."/>
            <person name="Ng V."/>
            <person name="Grigoriev I.V."/>
            <person name="Spatafora J.W."/>
            <person name="Magnuson J.K."/>
            <person name="Baker S.E."/>
            <person name="Pomraning K.R."/>
        </authorList>
    </citation>
    <scope>NUCLEOTIDE SEQUENCE [LARGE SCALE GENOMIC DNA]</scope>
    <source>
        <strain evidence="2">CBS 10300</strain>
    </source>
</reference>
<organism evidence="1 2">
    <name type="scientific">Lipomyces orientalis</name>
    <dbReference type="NCBI Taxonomy" id="1233043"/>
    <lineage>
        <taxon>Eukaryota</taxon>
        <taxon>Fungi</taxon>
        <taxon>Dikarya</taxon>
        <taxon>Ascomycota</taxon>
        <taxon>Saccharomycotina</taxon>
        <taxon>Lipomycetes</taxon>
        <taxon>Lipomycetales</taxon>
        <taxon>Lipomycetaceae</taxon>
        <taxon>Lipomyces</taxon>
    </lineage>
</organism>
<evidence type="ECO:0000313" key="2">
    <source>
        <dbReference type="Proteomes" id="UP001489719"/>
    </source>
</evidence>
<accession>A0ACC3TCX7</accession>